<evidence type="ECO:0000256" key="1">
    <source>
        <dbReference type="SAM" id="MobiDB-lite"/>
    </source>
</evidence>
<keyword evidence="4" id="KW-1185">Reference proteome</keyword>
<accession>A0A4Q7ZU18</accession>
<feature type="compositionally biased region" description="Low complexity" evidence="1">
    <location>
        <begin position="522"/>
        <end position="536"/>
    </location>
</feature>
<evidence type="ECO:0000313" key="3">
    <source>
        <dbReference type="EMBL" id="RZU54454.1"/>
    </source>
</evidence>
<protein>
    <recommendedName>
        <fullName evidence="5">Gametolysin peptidase M11</fullName>
    </recommendedName>
</protein>
<name>A0A4Q7ZU18_9ACTN</name>
<dbReference type="SUPFAM" id="SSF49265">
    <property type="entry name" value="Fibronectin type III"/>
    <property type="match status" value="2"/>
</dbReference>
<comment type="caution">
    <text evidence="3">The sequence shown here is derived from an EMBL/GenBank/DDBJ whole genome shotgun (WGS) entry which is preliminary data.</text>
</comment>
<keyword evidence="2" id="KW-0732">Signal</keyword>
<dbReference type="InterPro" id="IPR036116">
    <property type="entry name" value="FN3_sf"/>
</dbReference>
<proteinExistence type="predicted"/>
<dbReference type="EMBL" id="SHKY01000001">
    <property type="protein sequence ID" value="RZU54454.1"/>
    <property type="molecule type" value="Genomic_DNA"/>
</dbReference>
<feature type="chain" id="PRO_5020271526" description="Gametolysin peptidase M11" evidence="2">
    <location>
        <begin position="29"/>
        <end position="1096"/>
    </location>
</feature>
<dbReference type="Pfam" id="PF17957">
    <property type="entry name" value="Big_7"/>
    <property type="match status" value="1"/>
</dbReference>
<dbReference type="SUPFAM" id="SSF55486">
    <property type="entry name" value="Metalloproteases ('zincins'), catalytic domain"/>
    <property type="match status" value="1"/>
</dbReference>
<evidence type="ECO:0000313" key="4">
    <source>
        <dbReference type="Proteomes" id="UP000292564"/>
    </source>
</evidence>
<reference evidence="3 4" key="1">
    <citation type="submission" date="2019-02" db="EMBL/GenBank/DDBJ databases">
        <title>Sequencing the genomes of 1000 actinobacteria strains.</title>
        <authorList>
            <person name="Klenk H.-P."/>
        </authorList>
    </citation>
    <scope>NUCLEOTIDE SEQUENCE [LARGE SCALE GENOMIC DNA]</scope>
    <source>
        <strain evidence="3 4">DSM 45162</strain>
    </source>
</reference>
<evidence type="ECO:0008006" key="5">
    <source>
        <dbReference type="Google" id="ProtNLM"/>
    </source>
</evidence>
<evidence type="ECO:0000256" key="2">
    <source>
        <dbReference type="SAM" id="SignalP"/>
    </source>
</evidence>
<feature type="signal peptide" evidence="2">
    <location>
        <begin position="1"/>
        <end position="28"/>
    </location>
</feature>
<dbReference type="Gene3D" id="2.60.120.260">
    <property type="entry name" value="Galactose-binding domain-like"/>
    <property type="match status" value="1"/>
</dbReference>
<dbReference type="GO" id="GO:0005975">
    <property type="term" value="P:carbohydrate metabolic process"/>
    <property type="evidence" value="ECO:0007669"/>
    <property type="project" value="UniProtKB-ARBA"/>
</dbReference>
<dbReference type="OrthoDB" id="3291519at2"/>
<dbReference type="AlphaFoldDB" id="A0A4Q7ZU18"/>
<organism evidence="3 4">
    <name type="scientific">Krasilnikovia cinnamomea</name>
    <dbReference type="NCBI Taxonomy" id="349313"/>
    <lineage>
        <taxon>Bacteria</taxon>
        <taxon>Bacillati</taxon>
        <taxon>Actinomycetota</taxon>
        <taxon>Actinomycetes</taxon>
        <taxon>Micromonosporales</taxon>
        <taxon>Micromonosporaceae</taxon>
        <taxon>Krasilnikovia</taxon>
    </lineage>
</organism>
<gene>
    <name evidence="3" type="ORF">EV385_6405</name>
</gene>
<dbReference type="Proteomes" id="UP000292564">
    <property type="component" value="Unassembled WGS sequence"/>
</dbReference>
<feature type="region of interest" description="Disordered" evidence="1">
    <location>
        <begin position="517"/>
        <end position="536"/>
    </location>
</feature>
<dbReference type="Gene3D" id="2.60.40.10">
    <property type="entry name" value="Immunoglobulins"/>
    <property type="match status" value="2"/>
</dbReference>
<dbReference type="RefSeq" id="WP_130512804.1">
    <property type="nucleotide sequence ID" value="NZ_SHKY01000001.1"/>
</dbReference>
<dbReference type="InterPro" id="IPR013783">
    <property type="entry name" value="Ig-like_fold"/>
</dbReference>
<sequence>MIVRLLAHAAAAPLAVGGMMFMPTAALAAAPAAYTTTVLGTYTQVLPDDISPAPGTSAAPTAMVTIGDTIVRLPAGTTAGLASGAEVAVTVSAPVSADTTAEVAAAVATGQATVLSTTAAGGVAPIAASVAGAHSLTVVPVYWGAKDAQTTTTLRATADKVAAYWSAQTDGGITISTIDVRDWTVIPKPASCNDYGAATNAALAATGVSGATLRNHVLLYWPRMGCSWAGLGSVGGGNIWIDGTTAPDVWEHEFGHNLGLSHANAATCGSVPLSASCTVREYDDRDVMGFGRGGDGYNLNSALADVLGALTNPAVGVDGTVVTLPPITSVSQTRALKIPLTGSTLYVDYRPQTGRDAGLPAGWAGVQVHQRLTDKIDSRSLNMNPAVADSRAMPVGKAWAIPGTLLTLTVEEVTASGARVRVGNIYNDTTAPSTPAAPTVTGTAKSGEYVAGPVKFSWPAVTDAESGVAEYRVSINGQTTVTKTPSLSVPALTGTVAVSVTAVNKVGKVSAASPTVTVRGDNTAPSTPALTTPSNAATVGNAPRLAWSAATDDGAGLDRYELFLDKSKVGTADRAATSATVTLPGTALNGQHTLSVVAVDKVGNRSAADARTVVLAKATVPAPTKPTITNDASGTKISWTPPAQAAAGYDVLVDGVVREGLAGSATSWTLATGAATEGAHQLGVRARDSVGNASAVIVAKGTLDTSAPTQPKVAPPAVSTFTGNLARITWATATDAQSGIGKYAVLVDDVEVMRTLGTVRSASVPVPDGEHRIKVVAINGNGLPSADADALGVTVTATPTAPTPAKITAPAANAAISAQSTTVTWAAAVDPGGLDHYEVQVDGVTAATSTTTSASVSLDAGPHSLKVVAVDKSGLTSASAVVAITVDRTAPTVSTPAVTLRAGAAGAGVPVIVTATATDPSAICAVTVAVDGTPKVTGKTGTVRVETMLPRASSATVTVTATDCAGNSAVGTREVSLTSAAESAGQFAGTWAVAQAAGYLDGAARTTTAANASVSWSFTGTQAAWIGSRSATGYGVAYVYLDDRKVATVDTKATTALDKQVLWAGTTTPGEHTLKIVAVGTPDRPKVVVDGFTSLS</sequence>